<keyword evidence="6" id="KW-0833">Ubl conjugation pathway</keyword>
<dbReference type="PROSITE" id="PS50865">
    <property type="entry name" value="ZF_MYND_2"/>
    <property type="match status" value="1"/>
</dbReference>
<dbReference type="GO" id="GO:0008270">
    <property type="term" value="F:zinc ion binding"/>
    <property type="evidence" value="ECO:0007669"/>
    <property type="project" value="UniProtKB-KW"/>
</dbReference>
<feature type="region of interest" description="Disordered" evidence="7">
    <location>
        <begin position="117"/>
        <end position="156"/>
    </location>
</feature>
<comment type="catalytic activity">
    <reaction evidence="1 6">
        <text>Thiol-dependent hydrolysis of ester, thioester, amide, peptide and isopeptide bonds formed by the C-terminal Gly of ubiquitin (a 76-residue protein attached to proteins as an intracellular targeting signal).</text>
        <dbReference type="EC" id="3.4.19.12"/>
    </reaction>
</comment>
<proteinExistence type="inferred from homology"/>
<feature type="compositionally biased region" description="Basic and acidic residues" evidence="7">
    <location>
        <begin position="123"/>
        <end position="134"/>
    </location>
</feature>
<dbReference type="Pfam" id="PF04969">
    <property type="entry name" value="CS"/>
    <property type="match status" value="1"/>
</dbReference>
<evidence type="ECO:0000256" key="2">
    <source>
        <dbReference type="ARBA" id="ARBA00022723"/>
    </source>
</evidence>
<dbReference type="SUPFAM" id="SSF144232">
    <property type="entry name" value="HIT/MYND zinc finger-like"/>
    <property type="match status" value="1"/>
</dbReference>
<dbReference type="PROSITE" id="PS51203">
    <property type="entry name" value="CS"/>
    <property type="match status" value="1"/>
</dbReference>
<evidence type="ECO:0000256" key="6">
    <source>
        <dbReference type="RuleBase" id="RU366025"/>
    </source>
</evidence>
<feature type="domain" description="CS" evidence="10">
    <location>
        <begin position="17"/>
        <end position="117"/>
    </location>
</feature>
<evidence type="ECO:0000256" key="7">
    <source>
        <dbReference type="SAM" id="MobiDB-lite"/>
    </source>
</evidence>
<dbReference type="GO" id="GO:0006508">
    <property type="term" value="P:proteolysis"/>
    <property type="evidence" value="ECO:0007669"/>
    <property type="project" value="UniProtKB-KW"/>
</dbReference>
<evidence type="ECO:0000256" key="5">
    <source>
        <dbReference type="PROSITE-ProRule" id="PRU00134"/>
    </source>
</evidence>
<keyword evidence="12" id="KW-1185">Reference proteome</keyword>
<dbReference type="Gene3D" id="3.90.70.10">
    <property type="entry name" value="Cysteine proteinases"/>
    <property type="match status" value="2"/>
</dbReference>
<dbReference type="SUPFAM" id="SSF54001">
    <property type="entry name" value="Cysteine proteinases"/>
    <property type="match status" value="1"/>
</dbReference>
<dbReference type="InterPro" id="IPR001394">
    <property type="entry name" value="Peptidase_C19_UCH"/>
</dbReference>
<evidence type="ECO:0000259" key="8">
    <source>
        <dbReference type="PROSITE" id="PS50235"/>
    </source>
</evidence>
<evidence type="ECO:0000256" key="4">
    <source>
        <dbReference type="ARBA" id="ARBA00022833"/>
    </source>
</evidence>
<dbReference type="PANTHER" id="PTHR21646:SF74">
    <property type="entry name" value="UBIQUITIN CARBOXYL-TERMINAL HYDROLASE 19"/>
    <property type="match status" value="1"/>
</dbReference>
<dbReference type="PROSITE" id="PS00973">
    <property type="entry name" value="USP_2"/>
    <property type="match status" value="1"/>
</dbReference>
<dbReference type="Pfam" id="PF00443">
    <property type="entry name" value="UCH"/>
    <property type="match status" value="1"/>
</dbReference>
<dbReference type="Pfam" id="PF01753">
    <property type="entry name" value="zf-MYND"/>
    <property type="match status" value="1"/>
</dbReference>
<evidence type="ECO:0000313" key="12">
    <source>
        <dbReference type="Proteomes" id="UP000663879"/>
    </source>
</evidence>
<dbReference type="EMBL" id="CAJNOC010000280">
    <property type="protein sequence ID" value="CAF0738125.1"/>
    <property type="molecule type" value="Genomic_DNA"/>
</dbReference>
<comment type="caution">
    <text evidence="11">The sequence shown here is derived from an EMBL/GenBank/DDBJ whole genome shotgun (WGS) entry which is preliminary data.</text>
</comment>
<feature type="domain" description="USP" evidence="8">
    <location>
        <begin position="164"/>
        <end position="823"/>
    </location>
</feature>
<dbReference type="PROSITE" id="PS50235">
    <property type="entry name" value="USP_3"/>
    <property type="match status" value="1"/>
</dbReference>
<organism evidence="11 12">
    <name type="scientific">Brachionus calyciflorus</name>
    <dbReference type="NCBI Taxonomy" id="104777"/>
    <lineage>
        <taxon>Eukaryota</taxon>
        <taxon>Metazoa</taxon>
        <taxon>Spiralia</taxon>
        <taxon>Gnathifera</taxon>
        <taxon>Rotifera</taxon>
        <taxon>Eurotatoria</taxon>
        <taxon>Monogononta</taxon>
        <taxon>Pseudotrocha</taxon>
        <taxon>Ploima</taxon>
        <taxon>Brachionidae</taxon>
        <taxon>Brachionus</taxon>
    </lineage>
</organism>
<dbReference type="PROSITE" id="PS01360">
    <property type="entry name" value="ZF_MYND_1"/>
    <property type="match status" value="1"/>
</dbReference>
<name>A0A813NFW3_9BILA</name>
<dbReference type="InterPro" id="IPR007052">
    <property type="entry name" value="CS_dom"/>
</dbReference>
<dbReference type="InterPro" id="IPR028889">
    <property type="entry name" value="USP"/>
</dbReference>
<dbReference type="PROSITE" id="PS00972">
    <property type="entry name" value="USP_1"/>
    <property type="match status" value="1"/>
</dbReference>
<comment type="similarity">
    <text evidence="6">Belongs to the peptidase C19 family.</text>
</comment>
<gene>
    <name evidence="11" type="ORF">OXX778_LOCUS3238</name>
</gene>
<dbReference type="InterPro" id="IPR018200">
    <property type="entry name" value="USP_CS"/>
</dbReference>
<evidence type="ECO:0000256" key="1">
    <source>
        <dbReference type="ARBA" id="ARBA00000707"/>
    </source>
</evidence>
<dbReference type="EC" id="3.4.19.12" evidence="6"/>
<dbReference type="Gene3D" id="2.60.40.790">
    <property type="match status" value="1"/>
</dbReference>
<reference evidence="11" key="1">
    <citation type="submission" date="2021-02" db="EMBL/GenBank/DDBJ databases">
        <authorList>
            <person name="Nowell W R."/>
        </authorList>
    </citation>
    <scope>NUCLEOTIDE SEQUENCE</scope>
    <source>
        <strain evidence="11">Ploen Becks lab</strain>
    </source>
</reference>
<dbReference type="Proteomes" id="UP000663879">
    <property type="component" value="Unassembled WGS sequence"/>
</dbReference>
<feature type="domain" description="MYND-type" evidence="9">
    <location>
        <begin position="476"/>
        <end position="518"/>
    </location>
</feature>
<dbReference type="InterPro" id="IPR002893">
    <property type="entry name" value="Znf_MYND"/>
</dbReference>
<dbReference type="InterPro" id="IPR038765">
    <property type="entry name" value="Papain-like_cys_pep_sf"/>
</dbReference>
<keyword evidence="6" id="KW-0788">Thiol protease</keyword>
<keyword evidence="2" id="KW-0479">Metal-binding</keyword>
<feature type="region of interest" description="Disordered" evidence="7">
    <location>
        <begin position="828"/>
        <end position="884"/>
    </location>
</feature>
<dbReference type="AlphaFoldDB" id="A0A813NFW3"/>
<feature type="compositionally biased region" description="Basic and acidic residues" evidence="7">
    <location>
        <begin position="831"/>
        <end position="842"/>
    </location>
</feature>
<sequence length="884" mass="103159">MVAKEDLIPKSNDQKILNYIRNDITQSGNKISWYLYIKEIISEFTQVDFTETSCKIRFKTKDPLFLKQNNSTEMCLFEWNVDLYDRINAEECSFKISNFKIEITLIIINRVSWPSISPNQKQKQTESKANDQKIVKNRSPSSSPSPPPQPKIKPVKTTNNYGYVGLANLGNTCYMNAALQFLVNATDLRDYFLVNKEQFQKEINMNNALGLNGKMAISFAILLRQLWTADSSYIIPNKLRDLICSKYSNFRGYEQQDTQEFMSSLISLIHEDLNRVLKKPFYEDSLECEEDSLANCKNIAAKSWDRFLSRENSIIVDNFYGQFKSTLTCPECNRVSITFEPFSNLLVPLAKPKIPIDFLISIEQHLDLINLYLNEETLVENSIDEIKNKFTEFKDKNLKLCVIEKFTNETLDDEYSGFVFDSNYDNLKNSEKLPSLRKNAHFMIVEIEEPVNDDVYEFRVEQACKFPILNYAITECSYCLKMNEQTTSLPRCTKCYRSAYCNQECQKSDWKKHSESICIKPSDRIGLPFLINLKKSQLKSENFYQELKKILIEKSLKSLELKNFDLSKNSIFELEMLDSSAKPKYQKIDPNNLWELVEKSNKKMFKLILKWNNNSIFDRTIKTNLNNIVEISQENQTNEVDLDDCLKLFTQPEKLTSDNPWYCSKCKKHQEATKQMSLWKLPKYLIVTLKRFQASKAADLDPTNEAAKFMMMNSRFSYLLQNRVVYNKLNHFVNFPLQNLNMNDYLVNREKENCVYDLCGVINHIGHSLSVGHYTAYARTHDKVDTTEDELSWRLFDDQDVCPVKDGRQVVSKDAYVLMYRLRTRPANVNDHNEKENTKNDDLNLESNNLSSESVSEEEFYDVESEESIEFSDKNNYTNLNEID</sequence>
<dbReference type="InterPro" id="IPR008978">
    <property type="entry name" value="HSP20-like_chaperone"/>
</dbReference>
<evidence type="ECO:0000256" key="3">
    <source>
        <dbReference type="ARBA" id="ARBA00022771"/>
    </source>
</evidence>
<feature type="compositionally biased region" description="Low complexity" evidence="7">
    <location>
        <begin position="845"/>
        <end position="854"/>
    </location>
</feature>
<keyword evidence="6" id="KW-0645">Protease</keyword>
<dbReference type="OrthoDB" id="265776at2759"/>
<accession>A0A813NFW3</accession>
<evidence type="ECO:0000259" key="10">
    <source>
        <dbReference type="PROSITE" id="PS51203"/>
    </source>
</evidence>
<evidence type="ECO:0000313" key="11">
    <source>
        <dbReference type="EMBL" id="CAF0738125.1"/>
    </source>
</evidence>
<dbReference type="GO" id="GO:0004843">
    <property type="term" value="F:cysteine-type deubiquitinase activity"/>
    <property type="evidence" value="ECO:0007669"/>
    <property type="project" value="UniProtKB-UniRule"/>
</dbReference>
<protein>
    <recommendedName>
        <fullName evidence="6">Ubiquitin carboxyl-terminal hydrolase</fullName>
        <ecNumber evidence="6">3.4.19.12</ecNumber>
    </recommendedName>
</protein>
<dbReference type="SUPFAM" id="SSF49764">
    <property type="entry name" value="HSP20-like chaperones"/>
    <property type="match status" value="1"/>
</dbReference>
<keyword evidence="4" id="KW-0862">Zinc</keyword>
<keyword evidence="6" id="KW-0378">Hydrolase</keyword>
<feature type="compositionally biased region" description="Acidic residues" evidence="7">
    <location>
        <begin position="855"/>
        <end position="870"/>
    </location>
</feature>
<feature type="compositionally biased region" description="Polar residues" evidence="7">
    <location>
        <begin position="874"/>
        <end position="884"/>
    </location>
</feature>
<dbReference type="Gene3D" id="6.10.140.2220">
    <property type="match status" value="1"/>
</dbReference>
<evidence type="ECO:0000259" key="9">
    <source>
        <dbReference type="PROSITE" id="PS50865"/>
    </source>
</evidence>
<keyword evidence="3 5" id="KW-0863">Zinc-finger</keyword>
<dbReference type="InterPro" id="IPR050185">
    <property type="entry name" value="Ub_carboxyl-term_hydrolase"/>
</dbReference>
<dbReference type="GO" id="GO:0016579">
    <property type="term" value="P:protein deubiquitination"/>
    <property type="evidence" value="ECO:0007669"/>
    <property type="project" value="InterPro"/>
</dbReference>
<dbReference type="PANTHER" id="PTHR21646">
    <property type="entry name" value="UBIQUITIN CARBOXYL-TERMINAL HYDROLASE"/>
    <property type="match status" value="1"/>
</dbReference>